<dbReference type="NCBIfam" id="NF002378">
    <property type="entry name" value="PRK01372.1"/>
    <property type="match status" value="1"/>
</dbReference>
<dbReference type="PROSITE" id="PS00844">
    <property type="entry name" value="DALA_DALA_LIGASE_2"/>
    <property type="match status" value="1"/>
</dbReference>
<evidence type="ECO:0000256" key="6">
    <source>
        <dbReference type="ARBA" id="ARBA00022840"/>
    </source>
</evidence>
<feature type="binding site" evidence="14">
    <location>
        <begin position="185"/>
        <end position="186"/>
    </location>
    <ligand>
        <name>ATP</name>
        <dbReference type="ChEBI" id="CHEBI:30616"/>
    </ligand>
</feature>
<evidence type="ECO:0000256" key="3">
    <source>
        <dbReference type="ARBA" id="ARBA00022598"/>
    </source>
</evidence>
<keyword evidence="11 12" id="KW-0961">Cell wall biogenesis/degradation</keyword>
<feature type="binding site" evidence="14">
    <location>
        <position position="131"/>
    </location>
    <ligand>
        <name>ATP</name>
        <dbReference type="ChEBI" id="CHEBI:30616"/>
    </ligand>
</feature>
<evidence type="ECO:0000256" key="9">
    <source>
        <dbReference type="ARBA" id="ARBA00022984"/>
    </source>
</evidence>
<dbReference type="STRING" id="29563.SAMN02983006_00706"/>
<dbReference type="Gene3D" id="3.30.1490.20">
    <property type="entry name" value="ATP-grasp fold, A domain"/>
    <property type="match status" value="1"/>
</dbReference>
<protein>
    <recommendedName>
        <fullName evidence="12">D-alanine--D-alanine ligase</fullName>
        <ecNumber evidence="12">6.3.2.4</ecNumber>
    </recommendedName>
    <alternativeName>
        <fullName evidence="12">D-Ala-D-Ala ligase</fullName>
    </alternativeName>
    <alternativeName>
        <fullName evidence="12">D-alanylalanine synthetase</fullName>
    </alternativeName>
</protein>
<dbReference type="InterPro" id="IPR011095">
    <property type="entry name" value="Dala_Dala_lig_C"/>
</dbReference>
<dbReference type="EMBL" id="FOTI01000006">
    <property type="protein sequence ID" value="SFL28311.1"/>
    <property type="molecule type" value="Genomic_DNA"/>
</dbReference>
<dbReference type="GO" id="GO:0005829">
    <property type="term" value="C:cytosol"/>
    <property type="evidence" value="ECO:0007669"/>
    <property type="project" value="TreeGrafter"/>
</dbReference>
<dbReference type="RefSeq" id="WP_089859757.1">
    <property type="nucleotide sequence ID" value="NZ_FOTI01000006.1"/>
</dbReference>
<dbReference type="InterPro" id="IPR011761">
    <property type="entry name" value="ATP-grasp"/>
</dbReference>
<evidence type="ECO:0000256" key="10">
    <source>
        <dbReference type="ARBA" id="ARBA00023211"/>
    </source>
</evidence>
<organism evidence="18 19">
    <name type="scientific">Halanaerobium salsuginis</name>
    <dbReference type="NCBI Taxonomy" id="29563"/>
    <lineage>
        <taxon>Bacteria</taxon>
        <taxon>Bacillati</taxon>
        <taxon>Bacillota</taxon>
        <taxon>Clostridia</taxon>
        <taxon>Halanaerobiales</taxon>
        <taxon>Halanaerobiaceae</taxon>
        <taxon>Halanaerobium</taxon>
    </lineage>
</organism>
<feature type="binding site" evidence="15">
    <location>
        <position position="309"/>
    </location>
    <ligand>
        <name>Mg(2+)</name>
        <dbReference type="ChEBI" id="CHEBI:18420"/>
        <label>2</label>
    </ligand>
</feature>
<evidence type="ECO:0000256" key="2">
    <source>
        <dbReference type="ARBA" id="ARBA00010871"/>
    </source>
</evidence>
<evidence type="ECO:0000313" key="18">
    <source>
        <dbReference type="EMBL" id="SFL28311.1"/>
    </source>
</evidence>
<comment type="subcellular location">
    <subcellularLocation>
        <location evidence="12">Cytoplasm</location>
    </subcellularLocation>
</comment>
<dbReference type="PANTHER" id="PTHR23132:SF25">
    <property type="entry name" value="D-ALANINE--D-ALANINE LIGASE A"/>
    <property type="match status" value="1"/>
</dbReference>
<sequence length="349" mass="38880">MAAKKLKLALLFGGRSAEHEVAILSARSIIQALDKNKYDIYPLAISRTGKFLSLAESKNILQGKQKNIPDLSRKSIITAQLIEFLTTEIELVFPVLHGPYGEDGKIQGFLDTLNLNYIGCQVEASVLGMDKAIMKKIFAYHKIPQAKFSILEKNYFDSADLEKLYQKYQMKLGMPCFVKPANMGSSIGINKINGFASFKSALKDAFTYDQKVILESYIEAREVESAVLETADQLVVSAAGEIISDHDFYDYQAKYKSGNSKLLIPAPISASVQSKIKQLSRQAFKAIGARGISRLDFFITEKKEVLVNEINTMPGFTEFSMYPLLFKEAGLEYSQLLDKLITMAMAADN</sequence>
<feature type="binding site" evidence="14">
    <location>
        <begin position="177"/>
        <end position="179"/>
    </location>
    <ligand>
        <name>ATP</name>
        <dbReference type="ChEBI" id="CHEBI:30616"/>
    </ligand>
</feature>
<dbReference type="InterPro" id="IPR005905">
    <property type="entry name" value="D_ala_D_ala"/>
</dbReference>
<dbReference type="SUPFAM" id="SSF52440">
    <property type="entry name" value="PreATP-grasp domain"/>
    <property type="match status" value="1"/>
</dbReference>
<evidence type="ECO:0000256" key="8">
    <source>
        <dbReference type="ARBA" id="ARBA00022960"/>
    </source>
</evidence>
<dbReference type="NCBIfam" id="TIGR01205">
    <property type="entry name" value="D_ala_D_alaTIGR"/>
    <property type="match status" value="1"/>
</dbReference>
<feature type="binding site" evidence="14">
    <location>
        <begin position="308"/>
        <end position="309"/>
    </location>
    <ligand>
        <name>ATP</name>
        <dbReference type="ChEBI" id="CHEBI:30616"/>
    </ligand>
</feature>
<dbReference type="GO" id="GO:0046872">
    <property type="term" value="F:metal ion binding"/>
    <property type="evidence" value="ECO:0007669"/>
    <property type="project" value="UniProtKB-KW"/>
</dbReference>
<evidence type="ECO:0000256" key="4">
    <source>
        <dbReference type="ARBA" id="ARBA00022723"/>
    </source>
</evidence>
<keyword evidence="7 15" id="KW-0460">Magnesium</keyword>
<dbReference type="EC" id="6.3.2.4" evidence="12"/>
<evidence type="ECO:0000256" key="5">
    <source>
        <dbReference type="ARBA" id="ARBA00022741"/>
    </source>
</evidence>
<comment type="pathway">
    <text evidence="12">Cell wall biogenesis; peptidoglycan biosynthesis.</text>
</comment>
<evidence type="ECO:0000256" key="1">
    <source>
        <dbReference type="ARBA" id="ARBA00001936"/>
    </source>
</evidence>
<dbReference type="InterPro" id="IPR016185">
    <property type="entry name" value="PreATP-grasp_dom_sf"/>
</dbReference>
<dbReference type="PANTHER" id="PTHR23132">
    <property type="entry name" value="D-ALANINE--D-ALANINE LIGASE"/>
    <property type="match status" value="1"/>
</dbReference>
<dbReference type="GO" id="GO:0008360">
    <property type="term" value="P:regulation of cell shape"/>
    <property type="evidence" value="ECO:0007669"/>
    <property type="project" value="UniProtKB-KW"/>
</dbReference>
<dbReference type="NCBIfam" id="NF002528">
    <property type="entry name" value="PRK01966.1-4"/>
    <property type="match status" value="1"/>
</dbReference>
<dbReference type="GO" id="GO:0008716">
    <property type="term" value="F:D-alanine-D-alanine ligase activity"/>
    <property type="evidence" value="ECO:0007669"/>
    <property type="project" value="UniProtKB-UniRule"/>
</dbReference>
<dbReference type="InterPro" id="IPR013815">
    <property type="entry name" value="ATP_grasp_subdomain_1"/>
</dbReference>
<evidence type="ECO:0000256" key="14">
    <source>
        <dbReference type="PIRSR" id="PIRSR039102-2"/>
    </source>
</evidence>
<evidence type="ECO:0000256" key="12">
    <source>
        <dbReference type="HAMAP-Rule" id="MF_00047"/>
    </source>
</evidence>
<keyword evidence="10 15" id="KW-0464">Manganese</keyword>
<dbReference type="Proteomes" id="UP000199006">
    <property type="component" value="Unassembled WGS sequence"/>
</dbReference>
<dbReference type="Pfam" id="PF01820">
    <property type="entry name" value="Dala_Dala_lig_N"/>
    <property type="match status" value="1"/>
</dbReference>
<dbReference type="Gene3D" id="3.40.50.20">
    <property type="match status" value="1"/>
</dbReference>
<dbReference type="GO" id="GO:0071555">
    <property type="term" value="P:cell wall organization"/>
    <property type="evidence" value="ECO:0007669"/>
    <property type="project" value="UniProtKB-KW"/>
</dbReference>
<feature type="active site" evidence="13">
    <location>
        <position position="320"/>
    </location>
</feature>
<dbReference type="SUPFAM" id="SSF56059">
    <property type="entry name" value="Glutathione synthetase ATP-binding domain-like"/>
    <property type="match status" value="1"/>
</dbReference>
<proteinExistence type="inferred from homology"/>
<feature type="binding site" evidence="15">
    <location>
        <position position="311"/>
    </location>
    <ligand>
        <name>Mg(2+)</name>
        <dbReference type="ChEBI" id="CHEBI:18420"/>
        <label>2</label>
    </ligand>
</feature>
<feature type="binding site" evidence="15">
    <location>
        <position position="296"/>
    </location>
    <ligand>
        <name>Mg(2+)</name>
        <dbReference type="ChEBI" id="CHEBI:18420"/>
        <label>1</label>
    </ligand>
</feature>
<keyword evidence="9 12" id="KW-0573">Peptidoglycan synthesis</keyword>
<feature type="active site" evidence="13">
    <location>
        <position position="185"/>
    </location>
</feature>
<dbReference type="PIRSF" id="PIRSF039102">
    <property type="entry name" value="Ddl/VanB"/>
    <property type="match status" value="1"/>
</dbReference>
<dbReference type="AlphaFoldDB" id="A0A1I4GGM1"/>
<keyword evidence="6 16" id="KW-0067">ATP-binding</keyword>
<evidence type="ECO:0000256" key="15">
    <source>
        <dbReference type="PIRSR" id="PIRSR039102-3"/>
    </source>
</evidence>
<comment type="cofactor">
    <cofactor evidence="15">
        <name>Mg(2+)</name>
        <dbReference type="ChEBI" id="CHEBI:18420"/>
    </cofactor>
    <cofactor evidence="15">
        <name>Mn(2+)</name>
        <dbReference type="ChEBI" id="CHEBI:29035"/>
    </cofactor>
    <text evidence="15">Binds 2 magnesium or manganese ions per subunit.</text>
</comment>
<comment type="similarity">
    <text evidence="2 12">Belongs to the D-alanine--D-alanine ligase family.</text>
</comment>
<dbReference type="InterPro" id="IPR011127">
    <property type="entry name" value="Dala_Dala_lig_N"/>
</dbReference>
<keyword evidence="5 14" id="KW-0547">Nucleotide-binding</keyword>
<keyword evidence="4 15" id="KW-0479">Metal-binding</keyword>
<evidence type="ECO:0000256" key="11">
    <source>
        <dbReference type="ARBA" id="ARBA00023316"/>
    </source>
</evidence>
<feature type="binding site" evidence="15">
    <location>
        <position position="309"/>
    </location>
    <ligand>
        <name>Mg(2+)</name>
        <dbReference type="ChEBI" id="CHEBI:18420"/>
        <label>1</label>
    </ligand>
</feature>
<keyword evidence="12" id="KW-0963">Cytoplasm</keyword>
<dbReference type="UniPathway" id="UPA00219"/>
<feature type="domain" description="ATP-grasp" evidence="17">
    <location>
        <begin position="135"/>
        <end position="342"/>
    </location>
</feature>
<evidence type="ECO:0000313" key="19">
    <source>
        <dbReference type="Proteomes" id="UP000199006"/>
    </source>
</evidence>
<keyword evidence="8 12" id="KW-0133">Cell shape</keyword>
<dbReference type="InterPro" id="IPR000291">
    <property type="entry name" value="D-Ala_lig_Van_CS"/>
</dbReference>
<dbReference type="FunFam" id="3.30.470.20:FF:000008">
    <property type="entry name" value="D-alanine--D-alanine ligase"/>
    <property type="match status" value="1"/>
</dbReference>
<evidence type="ECO:0000259" key="17">
    <source>
        <dbReference type="PROSITE" id="PS50975"/>
    </source>
</evidence>
<dbReference type="GO" id="GO:0005524">
    <property type="term" value="F:ATP binding"/>
    <property type="evidence" value="ECO:0007669"/>
    <property type="project" value="UniProtKB-UniRule"/>
</dbReference>
<comment type="catalytic activity">
    <reaction evidence="12">
        <text>2 D-alanine + ATP = D-alanyl-D-alanine + ADP + phosphate + H(+)</text>
        <dbReference type="Rhea" id="RHEA:11224"/>
        <dbReference type="ChEBI" id="CHEBI:15378"/>
        <dbReference type="ChEBI" id="CHEBI:30616"/>
        <dbReference type="ChEBI" id="CHEBI:43474"/>
        <dbReference type="ChEBI" id="CHEBI:57416"/>
        <dbReference type="ChEBI" id="CHEBI:57822"/>
        <dbReference type="ChEBI" id="CHEBI:456216"/>
        <dbReference type="EC" id="6.3.2.4"/>
    </reaction>
</comment>
<evidence type="ECO:0000256" key="16">
    <source>
        <dbReference type="PROSITE-ProRule" id="PRU00409"/>
    </source>
</evidence>
<reference evidence="18 19" key="1">
    <citation type="submission" date="2016-10" db="EMBL/GenBank/DDBJ databases">
        <authorList>
            <person name="de Groot N.N."/>
        </authorList>
    </citation>
    <scope>NUCLEOTIDE SEQUENCE [LARGE SCALE GENOMIC DNA]</scope>
    <source>
        <strain evidence="18 19">ATCC 51327</strain>
    </source>
</reference>
<name>A0A1I4GGM1_9FIRM</name>
<dbReference type="HAMAP" id="MF_00047">
    <property type="entry name" value="Dala_Dala_lig"/>
    <property type="match status" value="1"/>
</dbReference>
<accession>A0A1I4GGM1</accession>
<evidence type="ECO:0000256" key="13">
    <source>
        <dbReference type="PIRSR" id="PIRSR039102-1"/>
    </source>
</evidence>
<comment type="function">
    <text evidence="12">Cell wall formation.</text>
</comment>
<dbReference type="PROSITE" id="PS50975">
    <property type="entry name" value="ATP_GRASP"/>
    <property type="match status" value="1"/>
</dbReference>
<dbReference type="PROSITE" id="PS00843">
    <property type="entry name" value="DALA_DALA_LIGASE_1"/>
    <property type="match status" value="1"/>
</dbReference>
<keyword evidence="19" id="KW-1185">Reference proteome</keyword>
<gene>
    <name evidence="12" type="primary">ddl</name>
    <name evidence="18" type="ORF">SAMN02983006_00706</name>
</gene>
<comment type="cofactor">
    <cofactor evidence="1">
        <name>Mn(2+)</name>
        <dbReference type="ChEBI" id="CHEBI:29035"/>
    </cofactor>
</comment>
<evidence type="ECO:0000256" key="7">
    <source>
        <dbReference type="ARBA" id="ARBA00022842"/>
    </source>
</evidence>
<dbReference type="Pfam" id="PF07478">
    <property type="entry name" value="Dala_Dala_lig_C"/>
    <property type="match status" value="1"/>
</dbReference>
<dbReference type="GO" id="GO:0009252">
    <property type="term" value="P:peptidoglycan biosynthetic process"/>
    <property type="evidence" value="ECO:0007669"/>
    <property type="project" value="UniProtKB-UniRule"/>
</dbReference>
<dbReference type="Gene3D" id="3.30.470.20">
    <property type="entry name" value="ATP-grasp fold, B domain"/>
    <property type="match status" value="1"/>
</dbReference>
<feature type="binding site" evidence="14">
    <location>
        <begin position="215"/>
        <end position="222"/>
    </location>
    <ligand>
        <name>ATP</name>
        <dbReference type="ChEBI" id="CHEBI:30616"/>
    </ligand>
</feature>
<keyword evidence="3 12" id="KW-0436">Ligase</keyword>
<feature type="active site" evidence="13">
    <location>
        <position position="18"/>
    </location>
</feature>
<dbReference type="OrthoDB" id="9813261at2"/>